<dbReference type="GO" id="GO:0005730">
    <property type="term" value="C:nucleolus"/>
    <property type="evidence" value="ECO:0007669"/>
    <property type="project" value="TreeGrafter"/>
</dbReference>
<dbReference type="OrthoDB" id="497380at2759"/>
<dbReference type="InterPro" id="IPR033133">
    <property type="entry name" value="PUM-HD"/>
</dbReference>
<sequence>MAVAKRKAINTVSEKSQKKVKASKESFKTTGAPSAPKKKLLFGKSLEEEKDQDEDEEDDGELKAEPIRDDDDDNSMEVDTPDQNTSEKKKIPTKEVNAQKKALRDERRSHKPNAELIYPAKKLWEKLRLKELPKAERQEVMKQMMTLIKDKVQEIIFKHDMSRIIQSCLKHGNEAQRNVIAGELVGQYLTLSKSMYGRFIVVKILHYCQKYREAIIREFYGK</sequence>
<feature type="region of interest" description="Disordered" evidence="2">
    <location>
        <begin position="1"/>
        <end position="112"/>
    </location>
</feature>
<dbReference type="InterPro" id="IPR011989">
    <property type="entry name" value="ARM-like"/>
</dbReference>
<dbReference type="SMART" id="SM00025">
    <property type="entry name" value="Pumilio"/>
    <property type="match status" value="2"/>
</dbReference>
<dbReference type="SUPFAM" id="SSF48371">
    <property type="entry name" value="ARM repeat"/>
    <property type="match status" value="1"/>
</dbReference>
<feature type="compositionally biased region" description="Acidic residues" evidence="2">
    <location>
        <begin position="48"/>
        <end position="60"/>
    </location>
</feature>
<feature type="compositionally biased region" description="Acidic residues" evidence="2">
    <location>
        <begin position="68"/>
        <end position="80"/>
    </location>
</feature>
<dbReference type="GO" id="GO:0006417">
    <property type="term" value="P:regulation of translation"/>
    <property type="evidence" value="ECO:0007669"/>
    <property type="project" value="TreeGrafter"/>
</dbReference>
<evidence type="ECO:0000259" key="3">
    <source>
        <dbReference type="PROSITE" id="PS50303"/>
    </source>
</evidence>
<comment type="caution">
    <text evidence="4">The sequence shown here is derived from an EMBL/GenBank/DDBJ whole genome shotgun (WGS) entry which is preliminary data.</text>
</comment>
<dbReference type="PANTHER" id="PTHR13389:SF0">
    <property type="entry name" value="PUMILIO HOMOLOG 3"/>
    <property type="match status" value="1"/>
</dbReference>
<dbReference type="PROSITE" id="PS50303">
    <property type="entry name" value="PUM_HD"/>
    <property type="match status" value="1"/>
</dbReference>
<accession>A0A9P6SV78</accession>
<dbReference type="PANTHER" id="PTHR13389">
    <property type="entry name" value="PUMILIO HOMOLOG 3"/>
    <property type="match status" value="1"/>
</dbReference>
<gene>
    <name evidence="4" type="primary">PUF6</name>
    <name evidence="4" type="ORF">BGZ65_010161</name>
</gene>
<feature type="non-terminal residue" evidence="4">
    <location>
        <position position="222"/>
    </location>
</feature>
<evidence type="ECO:0000313" key="4">
    <source>
        <dbReference type="EMBL" id="KAG0005774.1"/>
    </source>
</evidence>
<keyword evidence="5" id="KW-1185">Reference proteome</keyword>
<evidence type="ECO:0000313" key="5">
    <source>
        <dbReference type="Proteomes" id="UP000749646"/>
    </source>
</evidence>
<protein>
    <submittedName>
        <fullName evidence="4">Pumilio domain member 6</fullName>
    </submittedName>
</protein>
<name>A0A9P6SV78_9FUNG</name>
<organism evidence="4 5">
    <name type="scientific">Modicella reniformis</name>
    <dbReference type="NCBI Taxonomy" id="1440133"/>
    <lineage>
        <taxon>Eukaryota</taxon>
        <taxon>Fungi</taxon>
        <taxon>Fungi incertae sedis</taxon>
        <taxon>Mucoromycota</taxon>
        <taxon>Mortierellomycotina</taxon>
        <taxon>Mortierellomycetes</taxon>
        <taxon>Mortierellales</taxon>
        <taxon>Mortierellaceae</taxon>
        <taxon>Modicella</taxon>
    </lineage>
</organism>
<keyword evidence="1" id="KW-0677">Repeat</keyword>
<dbReference type="InterPro" id="IPR016024">
    <property type="entry name" value="ARM-type_fold"/>
</dbReference>
<dbReference type="Proteomes" id="UP000749646">
    <property type="component" value="Unassembled WGS sequence"/>
</dbReference>
<dbReference type="EMBL" id="JAAAHW010000163">
    <property type="protein sequence ID" value="KAG0005774.1"/>
    <property type="molecule type" value="Genomic_DNA"/>
</dbReference>
<evidence type="ECO:0000256" key="1">
    <source>
        <dbReference type="ARBA" id="ARBA00022737"/>
    </source>
</evidence>
<reference evidence="4" key="1">
    <citation type="journal article" date="2020" name="Fungal Divers.">
        <title>Resolving the Mortierellaceae phylogeny through synthesis of multi-gene phylogenetics and phylogenomics.</title>
        <authorList>
            <person name="Vandepol N."/>
            <person name="Liber J."/>
            <person name="Desiro A."/>
            <person name="Na H."/>
            <person name="Kennedy M."/>
            <person name="Barry K."/>
            <person name="Grigoriev I.V."/>
            <person name="Miller A.N."/>
            <person name="O'Donnell K."/>
            <person name="Stajich J.E."/>
            <person name="Bonito G."/>
        </authorList>
    </citation>
    <scope>NUCLEOTIDE SEQUENCE</scope>
    <source>
        <strain evidence="4">MES-2147</strain>
    </source>
</reference>
<dbReference type="AlphaFoldDB" id="A0A9P6SV78"/>
<dbReference type="GO" id="GO:0003729">
    <property type="term" value="F:mRNA binding"/>
    <property type="evidence" value="ECO:0007669"/>
    <property type="project" value="TreeGrafter"/>
</dbReference>
<dbReference type="InterPro" id="IPR001313">
    <property type="entry name" value="Pumilio_RNA-bd_rpt"/>
</dbReference>
<proteinExistence type="predicted"/>
<dbReference type="Gene3D" id="1.25.10.10">
    <property type="entry name" value="Leucine-rich Repeat Variant"/>
    <property type="match status" value="1"/>
</dbReference>
<dbReference type="InterPro" id="IPR040059">
    <property type="entry name" value="PUM3"/>
</dbReference>
<evidence type="ECO:0000256" key="2">
    <source>
        <dbReference type="SAM" id="MobiDB-lite"/>
    </source>
</evidence>
<feature type="domain" description="PUM-HD" evidence="3">
    <location>
        <begin position="124"/>
        <end position="222"/>
    </location>
</feature>